<keyword evidence="3" id="KW-1185">Reference proteome</keyword>
<feature type="region of interest" description="Disordered" evidence="1">
    <location>
        <begin position="1"/>
        <end position="39"/>
    </location>
</feature>
<evidence type="ECO:0000313" key="3">
    <source>
        <dbReference type="Proteomes" id="UP001519460"/>
    </source>
</evidence>
<protein>
    <submittedName>
        <fullName evidence="2">Uncharacterized protein</fullName>
    </submittedName>
</protein>
<proteinExistence type="predicted"/>
<dbReference type="Proteomes" id="UP001519460">
    <property type="component" value="Unassembled WGS sequence"/>
</dbReference>
<evidence type="ECO:0000313" key="2">
    <source>
        <dbReference type="EMBL" id="KAK7506114.1"/>
    </source>
</evidence>
<comment type="caution">
    <text evidence="2">The sequence shown here is derived from an EMBL/GenBank/DDBJ whole genome shotgun (WGS) entry which is preliminary data.</text>
</comment>
<name>A0ABD0M2S4_9CAEN</name>
<sequence>MFDDTVTGVASGLASRQEGQDGGVKVTVGDDTVGKRGAGELRGRREGVCTEDLSRFNAKIKPRAVFTGE</sequence>
<reference evidence="2 3" key="1">
    <citation type="journal article" date="2023" name="Sci. Data">
        <title>Genome assembly of the Korean intertidal mud-creeper Batillaria attramentaria.</title>
        <authorList>
            <person name="Patra A.K."/>
            <person name="Ho P.T."/>
            <person name="Jun S."/>
            <person name="Lee S.J."/>
            <person name="Kim Y."/>
            <person name="Won Y.J."/>
        </authorList>
    </citation>
    <scope>NUCLEOTIDE SEQUENCE [LARGE SCALE GENOMIC DNA]</scope>
    <source>
        <strain evidence="2">Wonlab-2016</strain>
    </source>
</reference>
<dbReference type="EMBL" id="JACVVK020000008">
    <property type="protein sequence ID" value="KAK7506114.1"/>
    <property type="molecule type" value="Genomic_DNA"/>
</dbReference>
<accession>A0ABD0M2S4</accession>
<gene>
    <name evidence="2" type="ORF">BaRGS_00002836</name>
</gene>
<dbReference type="AlphaFoldDB" id="A0ABD0M2S4"/>
<organism evidence="2 3">
    <name type="scientific">Batillaria attramentaria</name>
    <dbReference type="NCBI Taxonomy" id="370345"/>
    <lineage>
        <taxon>Eukaryota</taxon>
        <taxon>Metazoa</taxon>
        <taxon>Spiralia</taxon>
        <taxon>Lophotrochozoa</taxon>
        <taxon>Mollusca</taxon>
        <taxon>Gastropoda</taxon>
        <taxon>Caenogastropoda</taxon>
        <taxon>Sorbeoconcha</taxon>
        <taxon>Cerithioidea</taxon>
        <taxon>Batillariidae</taxon>
        <taxon>Batillaria</taxon>
    </lineage>
</organism>
<evidence type="ECO:0000256" key="1">
    <source>
        <dbReference type="SAM" id="MobiDB-lite"/>
    </source>
</evidence>